<evidence type="ECO:0000259" key="6">
    <source>
        <dbReference type="Pfam" id="PF01094"/>
    </source>
</evidence>
<dbReference type="EnsemblMetazoa" id="CapteT190377">
    <property type="protein sequence ID" value="CapteP190377"/>
    <property type="gene ID" value="CapteG190377"/>
</dbReference>
<reference evidence="9" key="1">
    <citation type="submission" date="2012-12" db="EMBL/GenBank/DDBJ databases">
        <authorList>
            <person name="Hellsten U."/>
            <person name="Grimwood J."/>
            <person name="Chapman J.A."/>
            <person name="Shapiro H."/>
            <person name="Aerts A."/>
            <person name="Otillar R.P."/>
            <person name="Terry A.Y."/>
            <person name="Boore J.L."/>
            <person name="Simakov O."/>
            <person name="Marletaz F."/>
            <person name="Cho S.-J."/>
            <person name="Edsinger-Gonzales E."/>
            <person name="Havlak P."/>
            <person name="Kuo D.-H."/>
            <person name="Larsson T."/>
            <person name="Lv J."/>
            <person name="Arendt D."/>
            <person name="Savage R."/>
            <person name="Osoegawa K."/>
            <person name="de Jong P."/>
            <person name="Lindberg D.R."/>
            <person name="Seaver E.C."/>
            <person name="Weisblat D.A."/>
            <person name="Putnam N.H."/>
            <person name="Grigoriev I.V."/>
            <person name="Rokhsar D.S."/>
        </authorList>
    </citation>
    <scope>NUCLEOTIDE SEQUENCE</scope>
    <source>
        <strain evidence="9">I ESC-2004</strain>
    </source>
</reference>
<dbReference type="Proteomes" id="UP000014760">
    <property type="component" value="Unassembled WGS sequence"/>
</dbReference>
<dbReference type="GO" id="GO:0007165">
    <property type="term" value="P:signal transduction"/>
    <property type="evidence" value="ECO:0007669"/>
    <property type="project" value="TreeGrafter"/>
</dbReference>
<name>R7TDP3_CAPTE</name>
<feature type="chain" id="PRO_5008786891" description="Receptor ligand binding region domain-containing protein" evidence="5">
    <location>
        <begin position="19"/>
        <end position="264"/>
    </location>
</feature>
<dbReference type="InterPro" id="IPR052612">
    <property type="entry name" value="ANP_Clearance_Receptor"/>
</dbReference>
<dbReference type="HOGENOM" id="CLU_1054636_0_0_1"/>
<dbReference type="EMBL" id="AMQN01032510">
    <property type="status" value="NOT_ANNOTATED_CDS"/>
    <property type="molecule type" value="Genomic_DNA"/>
</dbReference>
<evidence type="ECO:0000256" key="5">
    <source>
        <dbReference type="SAM" id="SignalP"/>
    </source>
</evidence>
<dbReference type="InterPro" id="IPR028082">
    <property type="entry name" value="Peripla_BP_I"/>
</dbReference>
<dbReference type="GO" id="GO:0017046">
    <property type="term" value="F:peptide hormone binding"/>
    <property type="evidence" value="ECO:0007669"/>
    <property type="project" value="TreeGrafter"/>
</dbReference>
<reference evidence="8" key="3">
    <citation type="submission" date="2015-06" db="UniProtKB">
        <authorList>
            <consortium name="EnsemblMetazoa"/>
        </authorList>
    </citation>
    <scope>IDENTIFICATION</scope>
</reference>
<dbReference type="SUPFAM" id="SSF53822">
    <property type="entry name" value="Periplasmic binding protein-like I"/>
    <property type="match status" value="1"/>
</dbReference>
<proteinExistence type="predicted"/>
<evidence type="ECO:0000256" key="3">
    <source>
        <dbReference type="ARBA" id="ARBA00022989"/>
    </source>
</evidence>
<sequence>MGVWQLFFAVFFPSTLLAIEIRIGVLSSRDEFELDFFRLAHEGPQVLLALDDFGFIHENMSFVYRKYGCEAIRGFDSIMRLKEVDNIDVIIGGLCSAVCISAGPPLRYWNVPFFPASCSDPALGDKEQFPTLARFYGWKSFVIFSEDNYICDYGARDIDEKLTEGNITLAEWIRAPPILSDAKIVEYLLRLRQRGPSEFCRMMTTDDYLYIYYSLLTSDFIVEPWKSRTPGVPATKEEIIVRKRAFRVFRSVSGCIAMHWVLLK</sequence>
<organism evidence="7">
    <name type="scientific">Capitella teleta</name>
    <name type="common">Polychaete worm</name>
    <dbReference type="NCBI Taxonomy" id="283909"/>
    <lineage>
        <taxon>Eukaryota</taxon>
        <taxon>Metazoa</taxon>
        <taxon>Spiralia</taxon>
        <taxon>Lophotrochozoa</taxon>
        <taxon>Annelida</taxon>
        <taxon>Polychaeta</taxon>
        <taxon>Sedentaria</taxon>
        <taxon>Scolecida</taxon>
        <taxon>Capitellidae</taxon>
        <taxon>Capitella</taxon>
    </lineage>
</organism>
<feature type="domain" description="Receptor ligand binding region" evidence="6">
    <location>
        <begin position="79"/>
        <end position="188"/>
    </location>
</feature>
<dbReference type="EMBL" id="KB311262">
    <property type="protein sequence ID" value="ELT89617.1"/>
    <property type="molecule type" value="Genomic_DNA"/>
</dbReference>
<feature type="signal peptide" evidence="5">
    <location>
        <begin position="1"/>
        <end position="18"/>
    </location>
</feature>
<dbReference type="PANTHER" id="PTHR44755">
    <property type="entry name" value="NATRIURETIC PEPTIDE RECEPTOR 3-RELATED"/>
    <property type="match status" value="1"/>
</dbReference>
<dbReference type="GO" id="GO:0016020">
    <property type="term" value="C:membrane"/>
    <property type="evidence" value="ECO:0007669"/>
    <property type="project" value="UniProtKB-SubCell"/>
</dbReference>
<evidence type="ECO:0000256" key="2">
    <source>
        <dbReference type="ARBA" id="ARBA00022692"/>
    </source>
</evidence>
<dbReference type="STRING" id="283909.R7TDP3"/>
<reference evidence="7 9" key="2">
    <citation type="journal article" date="2013" name="Nature">
        <title>Insights into bilaterian evolution from three spiralian genomes.</title>
        <authorList>
            <person name="Simakov O."/>
            <person name="Marletaz F."/>
            <person name="Cho S.J."/>
            <person name="Edsinger-Gonzales E."/>
            <person name="Havlak P."/>
            <person name="Hellsten U."/>
            <person name="Kuo D.H."/>
            <person name="Larsson T."/>
            <person name="Lv J."/>
            <person name="Arendt D."/>
            <person name="Savage R."/>
            <person name="Osoegawa K."/>
            <person name="de Jong P."/>
            <person name="Grimwood J."/>
            <person name="Chapman J.A."/>
            <person name="Shapiro H."/>
            <person name="Aerts A."/>
            <person name="Otillar R.P."/>
            <person name="Terry A.Y."/>
            <person name="Boore J.L."/>
            <person name="Grigoriev I.V."/>
            <person name="Lindberg D.R."/>
            <person name="Seaver E.C."/>
            <person name="Weisblat D.A."/>
            <person name="Putnam N.H."/>
            <person name="Rokhsar D.S."/>
        </authorList>
    </citation>
    <scope>NUCLEOTIDE SEQUENCE</scope>
    <source>
        <strain evidence="7 9">I ESC-2004</strain>
    </source>
</reference>
<dbReference type="PANTHER" id="PTHR44755:SF8">
    <property type="entry name" value="RECEPTOR LIGAND BINDING REGION DOMAIN-CONTAINING PROTEIN"/>
    <property type="match status" value="1"/>
</dbReference>
<dbReference type="GO" id="GO:0038023">
    <property type="term" value="F:signaling receptor activity"/>
    <property type="evidence" value="ECO:0007669"/>
    <property type="project" value="TreeGrafter"/>
</dbReference>
<dbReference type="InterPro" id="IPR001828">
    <property type="entry name" value="ANF_lig-bd_rcpt"/>
</dbReference>
<keyword evidence="2" id="KW-0812">Transmembrane</keyword>
<dbReference type="OrthoDB" id="1890790at2759"/>
<dbReference type="AlphaFoldDB" id="R7TDP3"/>
<evidence type="ECO:0000256" key="1">
    <source>
        <dbReference type="ARBA" id="ARBA00004370"/>
    </source>
</evidence>
<keyword evidence="4" id="KW-0472">Membrane</keyword>
<gene>
    <name evidence="7" type="ORF">CAPTEDRAFT_190377</name>
</gene>
<keyword evidence="9" id="KW-1185">Reference proteome</keyword>
<evidence type="ECO:0000313" key="7">
    <source>
        <dbReference type="EMBL" id="ELT89617.1"/>
    </source>
</evidence>
<dbReference type="Pfam" id="PF01094">
    <property type="entry name" value="ANF_receptor"/>
    <property type="match status" value="1"/>
</dbReference>
<comment type="subcellular location">
    <subcellularLocation>
        <location evidence="1">Membrane</location>
    </subcellularLocation>
</comment>
<evidence type="ECO:0000313" key="9">
    <source>
        <dbReference type="Proteomes" id="UP000014760"/>
    </source>
</evidence>
<dbReference type="Gene3D" id="3.40.50.2300">
    <property type="match status" value="1"/>
</dbReference>
<evidence type="ECO:0000313" key="8">
    <source>
        <dbReference type="EnsemblMetazoa" id="CapteP190377"/>
    </source>
</evidence>
<keyword evidence="3" id="KW-1133">Transmembrane helix</keyword>
<evidence type="ECO:0000256" key="4">
    <source>
        <dbReference type="ARBA" id="ARBA00023136"/>
    </source>
</evidence>
<accession>R7TDP3</accession>
<protein>
    <recommendedName>
        <fullName evidence="6">Receptor ligand binding region domain-containing protein</fullName>
    </recommendedName>
</protein>
<keyword evidence="5" id="KW-0732">Signal</keyword>